<dbReference type="Proteomes" id="UP001276300">
    <property type="component" value="Unassembled WGS sequence"/>
</dbReference>
<evidence type="ECO:0000256" key="1">
    <source>
        <dbReference type="ARBA" id="ARBA00004561"/>
    </source>
</evidence>
<comment type="similarity">
    <text evidence="2">Belongs to the fimbrial protein family.</text>
</comment>
<sequence length="193" mass="19744">MKAQFRIMACVITVLVSGAAVAAITTNPGSSAGTQGPGGQVNFTGSITDSSCNVESDSKNQTVDLGKWAKSYFTGAGTETTKTAFHIKVTDCPDSVAHVSVLFDGKKDSTNASLLAIDSGAGSAAGVGIKLFEDDQNQVIKLGTVSKQHDIQQGSDGADGAADLTFFADYASTGANIMTGKANGVADFNMVYN</sequence>
<organism evidence="7 8">
    <name type="scientific">Kluyvera cryocrescens</name>
    <name type="common">Kluyvera citrophila</name>
    <dbReference type="NCBI Taxonomy" id="580"/>
    <lineage>
        <taxon>Bacteria</taxon>
        <taxon>Pseudomonadati</taxon>
        <taxon>Pseudomonadota</taxon>
        <taxon>Gammaproteobacteria</taxon>
        <taxon>Enterobacterales</taxon>
        <taxon>Enterobacteriaceae</taxon>
        <taxon>Kluyvera</taxon>
    </lineage>
</organism>
<dbReference type="InterPro" id="IPR000259">
    <property type="entry name" value="Adhesion_dom_fimbrial"/>
</dbReference>
<name>A0AAW9CDE1_KLUCR</name>
<accession>A0AAW9CDE1</accession>
<dbReference type="PANTHER" id="PTHR33420:SF3">
    <property type="entry name" value="FIMBRIAL SUBUNIT ELFA"/>
    <property type="match status" value="1"/>
</dbReference>
<evidence type="ECO:0000256" key="3">
    <source>
        <dbReference type="ARBA" id="ARBA00022729"/>
    </source>
</evidence>
<evidence type="ECO:0000313" key="7">
    <source>
        <dbReference type="EMBL" id="MDW3779958.1"/>
    </source>
</evidence>
<dbReference type="RefSeq" id="WP_318243291.1">
    <property type="nucleotide sequence ID" value="NZ_JAUEQX010000026.1"/>
</dbReference>
<dbReference type="InterPro" id="IPR050263">
    <property type="entry name" value="Bact_Fimbrial_Adh_Pro"/>
</dbReference>
<comment type="caution">
    <text evidence="7">The sequence shown here is derived from an EMBL/GenBank/DDBJ whole genome shotgun (WGS) entry which is preliminary data.</text>
</comment>
<evidence type="ECO:0000256" key="5">
    <source>
        <dbReference type="SAM" id="SignalP"/>
    </source>
</evidence>
<dbReference type="AlphaFoldDB" id="A0AAW9CDE1"/>
<evidence type="ECO:0000256" key="2">
    <source>
        <dbReference type="ARBA" id="ARBA00006671"/>
    </source>
</evidence>
<keyword evidence="4" id="KW-0281">Fimbrium</keyword>
<dbReference type="Pfam" id="PF00419">
    <property type="entry name" value="Fimbrial"/>
    <property type="match status" value="1"/>
</dbReference>
<protein>
    <submittedName>
        <fullName evidence="7">Fimbrial protein</fullName>
    </submittedName>
</protein>
<gene>
    <name evidence="7" type="ORF">QWU01_24480</name>
</gene>
<dbReference type="InterPro" id="IPR008966">
    <property type="entry name" value="Adhesion_dom_sf"/>
</dbReference>
<evidence type="ECO:0000256" key="4">
    <source>
        <dbReference type="ARBA" id="ARBA00023263"/>
    </source>
</evidence>
<reference evidence="7" key="1">
    <citation type="journal article" date="2023" name="J Glob Antimicrob Resist">
        <title>Emergence of NDM-1 and KPC-3 carbapenemases in Kluyvera cryocrescens: Investigating genetic heterogeneity and acquisition routes of blaNDM-1 in Enterobacterales species in Portugal.</title>
        <authorList>
            <person name="Loiodice M."/>
            <person name="Ribeiro M."/>
            <person name="Peixe L."/>
            <person name="Novais A."/>
        </authorList>
    </citation>
    <scope>NUCLEOTIDE SEQUENCE</scope>
    <source>
        <strain evidence="7">K629</strain>
    </source>
</reference>
<evidence type="ECO:0000313" key="8">
    <source>
        <dbReference type="Proteomes" id="UP001276300"/>
    </source>
</evidence>
<proteinExistence type="inferred from homology"/>
<dbReference type="GO" id="GO:0043709">
    <property type="term" value="P:cell adhesion involved in single-species biofilm formation"/>
    <property type="evidence" value="ECO:0007669"/>
    <property type="project" value="TreeGrafter"/>
</dbReference>
<dbReference type="EMBL" id="JAUEQX010000026">
    <property type="protein sequence ID" value="MDW3779958.1"/>
    <property type="molecule type" value="Genomic_DNA"/>
</dbReference>
<feature type="signal peptide" evidence="5">
    <location>
        <begin position="1"/>
        <end position="22"/>
    </location>
</feature>
<feature type="domain" description="Fimbrial-type adhesion" evidence="6">
    <location>
        <begin position="42"/>
        <end position="192"/>
    </location>
</feature>
<evidence type="ECO:0000259" key="6">
    <source>
        <dbReference type="Pfam" id="PF00419"/>
    </source>
</evidence>
<dbReference type="GO" id="GO:0009289">
    <property type="term" value="C:pilus"/>
    <property type="evidence" value="ECO:0007669"/>
    <property type="project" value="UniProtKB-SubCell"/>
</dbReference>
<dbReference type="Gene3D" id="2.60.40.1090">
    <property type="entry name" value="Fimbrial-type adhesion domain"/>
    <property type="match status" value="1"/>
</dbReference>
<feature type="chain" id="PRO_5043532918" evidence="5">
    <location>
        <begin position="23"/>
        <end position="193"/>
    </location>
</feature>
<dbReference type="PANTHER" id="PTHR33420">
    <property type="entry name" value="FIMBRIAL SUBUNIT ELFA-RELATED"/>
    <property type="match status" value="1"/>
</dbReference>
<dbReference type="SUPFAM" id="SSF49401">
    <property type="entry name" value="Bacterial adhesins"/>
    <property type="match status" value="1"/>
</dbReference>
<comment type="subcellular location">
    <subcellularLocation>
        <location evidence="1">Fimbrium</location>
    </subcellularLocation>
</comment>
<keyword evidence="3 5" id="KW-0732">Signal</keyword>
<dbReference type="InterPro" id="IPR036937">
    <property type="entry name" value="Adhesion_dom_fimbrial_sf"/>
</dbReference>